<feature type="transmembrane region" description="Helical" evidence="1">
    <location>
        <begin position="73"/>
        <end position="93"/>
    </location>
</feature>
<keyword evidence="1" id="KW-0472">Membrane</keyword>
<proteinExistence type="predicted"/>
<evidence type="ECO:0000313" key="3">
    <source>
        <dbReference type="Proteomes" id="UP000005801"/>
    </source>
</evidence>
<evidence type="ECO:0000256" key="1">
    <source>
        <dbReference type="SAM" id="Phobius"/>
    </source>
</evidence>
<gene>
    <name evidence="2" type="ORF">PPSIR1_14300</name>
</gene>
<dbReference type="RefSeq" id="WP_006976026.1">
    <property type="nucleotide sequence ID" value="NZ_ABCS01000114.1"/>
</dbReference>
<feature type="transmembrane region" description="Helical" evidence="1">
    <location>
        <begin position="46"/>
        <end position="67"/>
    </location>
</feature>
<keyword evidence="3" id="KW-1185">Reference proteome</keyword>
<protein>
    <submittedName>
        <fullName evidence="2">Uncharacterized protein</fullName>
    </submittedName>
</protein>
<dbReference type="AlphaFoldDB" id="A6GH38"/>
<dbReference type="STRING" id="391625.PPSIR1_14300"/>
<accession>A6GH38</accession>
<reference evidence="2 3" key="1">
    <citation type="submission" date="2007-06" db="EMBL/GenBank/DDBJ databases">
        <authorList>
            <person name="Shimkets L."/>
            <person name="Ferriera S."/>
            <person name="Johnson J."/>
            <person name="Kravitz S."/>
            <person name="Beeson K."/>
            <person name="Sutton G."/>
            <person name="Rogers Y.-H."/>
            <person name="Friedman R."/>
            <person name="Frazier M."/>
            <person name="Venter J.C."/>
        </authorList>
    </citation>
    <scope>NUCLEOTIDE SEQUENCE [LARGE SCALE GENOMIC DNA]</scope>
    <source>
        <strain evidence="2 3">SIR-1</strain>
    </source>
</reference>
<dbReference type="EMBL" id="ABCS01000114">
    <property type="protein sequence ID" value="EDM74816.1"/>
    <property type="molecule type" value="Genomic_DNA"/>
</dbReference>
<dbReference type="Proteomes" id="UP000005801">
    <property type="component" value="Unassembled WGS sequence"/>
</dbReference>
<keyword evidence="1" id="KW-1133">Transmembrane helix</keyword>
<organism evidence="2 3">
    <name type="scientific">Plesiocystis pacifica SIR-1</name>
    <dbReference type="NCBI Taxonomy" id="391625"/>
    <lineage>
        <taxon>Bacteria</taxon>
        <taxon>Pseudomonadati</taxon>
        <taxon>Myxococcota</taxon>
        <taxon>Polyangia</taxon>
        <taxon>Nannocystales</taxon>
        <taxon>Nannocystaceae</taxon>
        <taxon>Plesiocystis</taxon>
    </lineage>
</organism>
<evidence type="ECO:0000313" key="2">
    <source>
        <dbReference type="EMBL" id="EDM74816.1"/>
    </source>
</evidence>
<comment type="caution">
    <text evidence="2">The sequence shown here is derived from an EMBL/GenBank/DDBJ whole genome shotgun (WGS) entry which is preliminary data.</text>
</comment>
<name>A6GH38_9BACT</name>
<keyword evidence="1" id="KW-0812">Transmembrane</keyword>
<sequence>MPERADPFRPPDREAEARYAELSTLDSKIRVVDLALADKRGHVLSVGARTSIGFALGILLAAGAFFAAAPLGLGVQLGLATVFVWGLTLAGLFDARGWWERKRVRELGLRLRLEPRWLHAVEAETSPRLRARRAELVELHARVHARLQESPTNEAQRSSPRSRSE</sequence>